<name>A0A165M805_EXIGL</name>
<reference evidence="1 2" key="1">
    <citation type="journal article" date="2016" name="Mol. Biol. Evol.">
        <title>Comparative Genomics of Early-Diverging Mushroom-Forming Fungi Provides Insights into the Origins of Lignocellulose Decay Capabilities.</title>
        <authorList>
            <person name="Nagy L.G."/>
            <person name="Riley R."/>
            <person name="Tritt A."/>
            <person name="Adam C."/>
            <person name="Daum C."/>
            <person name="Floudas D."/>
            <person name="Sun H."/>
            <person name="Yadav J.S."/>
            <person name="Pangilinan J."/>
            <person name="Larsson K.H."/>
            <person name="Matsuura K."/>
            <person name="Barry K."/>
            <person name="Labutti K."/>
            <person name="Kuo R."/>
            <person name="Ohm R.A."/>
            <person name="Bhattacharya S.S."/>
            <person name="Shirouzu T."/>
            <person name="Yoshinaga Y."/>
            <person name="Martin F.M."/>
            <person name="Grigoriev I.V."/>
            <person name="Hibbett D.S."/>
        </authorList>
    </citation>
    <scope>NUCLEOTIDE SEQUENCE [LARGE SCALE GENOMIC DNA]</scope>
    <source>
        <strain evidence="1 2">HHB12029</strain>
    </source>
</reference>
<proteinExistence type="predicted"/>
<evidence type="ECO:0000313" key="1">
    <source>
        <dbReference type="EMBL" id="KZV98884.1"/>
    </source>
</evidence>
<keyword evidence="2" id="KW-1185">Reference proteome</keyword>
<dbReference type="EMBL" id="KV425914">
    <property type="protein sequence ID" value="KZV98884.1"/>
    <property type="molecule type" value="Genomic_DNA"/>
</dbReference>
<protein>
    <submittedName>
        <fullName evidence="1">Uncharacterized protein</fullName>
    </submittedName>
</protein>
<gene>
    <name evidence="1" type="ORF">EXIGLDRAFT_274983</name>
</gene>
<sequence length="332" mass="38030">MAPPAKWTLEPVEKLSLAVRKHGTQLYCLYSPRGSDILPVRDNFETNKAEYQEKIANYMGVEEFTINVNVNQVFAYTETSNYGKDNIGYLINEYFNTLVRKIGEYTKDGKDEEAKEVLRKVVPKRSASLQADDKVSYCGLRVADGEFQVIFNYKNLGSNISNGCDKIDEAVDVALDALGENELPVVARRAIQEHLDTAIPELEEKMQKMFGKEYKFEYDVRATLDKLLQFPNEISWFKDRINSTVPDFIARYFKAVVRNLEEAKFGSDDMLQEAFVESTEKQIVRFEVVDKLQNGKSYNDTLFVDGEYRVQTMPKSFGSNLDDTGRDVVDRL</sequence>
<organism evidence="1 2">
    <name type="scientific">Exidia glandulosa HHB12029</name>
    <dbReference type="NCBI Taxonomy" id="1314781"/>
    <lineage>
        <taxon>Eukaryota</taxon>
        <taxon>Fungi</taxon>
        <taxon>Dikarya</taxon>
        <taxon>Basidiomycota</taxon>
        <taxon>Agaricomycotina</taxon>
        <taxon>Agaricomycetes</taxon>
        <taxon>Auriculariales</taxon>
        <taxon>Exidiaceae</taxon>
        <taxon>Exidia</taxon>
    </lineage>
</organism>
<dbReference type="OrthoDB" id="2364174at2759"/>
<dbReference type="AlphaFoldDB" id="A0A165M805"/>
<dbReference type="InParanoid" id="A0A165M805"/>
<dbReference type="Proteomes" id="UP000077266">
    <property type="component" value="Unassembled WGS sequence"/>
</dbReference>
<accession>A0A165M805</accession>
<evidence type="ECO:0000313" key="2">
    <source>
        <dbReference type="Proteomes" id="UP000077266"/>
    </source>
</evidence>